<protein>
    <submittedName>
        <fullName evidence="1">Uncharacterized protein</fullName>
    </submittedName>
</protein>
<dbReference type="Proteomes" id="UP000031278">
    <property type="component" value="Unassembled WGS sequence"/>
</dbReference>
<gene>
    <name evidence="1" type="ORF">RJ45_02010</name>
</gene>
<dbReference type="Pfam" id="PF07922">
    <property type="entry name" value="Glyco_transf_52"/>
    <property type="match status" value="1"/>
</dbReference>
<sequence length="352" mass="40143">MNLYLCSTIRHLMLAVLKSLDEPQVAATILLIKDQQNLREVDFDIEALPKNIDIQFVNRKQILSSAYCGLSGSLLKLAAVAGVKPTSRLQSYTRKKVLQQILGLQDISGLQLYLFNDRNRLSRLLKLSVNQYSVIEDGLSNYYGVPLSKVDKLKKTFSGNKNTLRYIGDSSRCHRIWLLNSDKAPREISDKVHNIDFINANNVIEYVYPLFKVTEGLDLTVDAIVATQPISVGKLTASNFDLEVYSALIEQLNKHQRRFICKLHPRESIERYQRAFPDCIFLQGKVPLELLIFGAKKKLDILSIYSSAGMGFEKYCTRKTLISENEAETMAEVFDSWRADRTELEKRLNNIL</sequence>
<proteinExistence type="predicted"/>
<organism evidence="1 2">
    <name type="scientific">Photobacterium gaetbulicola</name>
    <dbReference type="NCBI Taxonomy" id="1295392"/>
    <lineage>
        <taxon>Bacteria</taxon>
        <taxon>Pseudomonadati</taxon>
        <taxon>Pseudomonadota</taxon>
        <taxon>Gammaproteobacteria</taxon>
        <taxon>Vibrionales</taxon>
        <taxon>Vibrionaceae</taxon>
        <taxon>Photobacterium</taxon>
    </lineage>
</organism>
<dbReference type="Gene3D" id="3.40.50.11110">
    <property type="entry name" value="Sialyltransferase, C-terminal GT-B Rossman nucleotide-binding domain"/>
    <property type="match status" value="1"/>
</dbReference>
<reference evidence="1 2" key="1">
    <citation type="submission" date="2014-12" db="EMBL/GenBank/DDBJ databases">
        <title>Genome sequencing of Photobacterium gaetbulicola AD005a.</title>
        <authorList>
            <person name="Adrian T.G.S."/>
            <person name="Chan K.G."/>
        </authorList>
    </citation>
    <scope>NUCLEOTIDE SEQUENCE [LARGE SCALE GENOMIC DNA]</scope>
    <source>
        <strain evidence="1 2">AD005a</strain>
    </source>
</reference>
<dbReference type="AlphaFoldDB" id="A0A0B9H8T5"/>
<accession>A0A0B9H8T5</accession>
<dbReference type="InterPro" id="IPR012477">
    <property type="entry name" value="Glyco_transf_52"/>
</dbReference>
<evidence type="ECO:0000313" key="1">
    <source>
        <dbReference type="EMBL" id="KHT65302.1"/>
    </source>
</evidence>
<dbReference type="RefSeq" id="WP_039457274.1">
    <property type="nucleotide sequence ID" value="NZ_JWLZ01000015.1"/>
</dbReference>
<dbReference type="EMBL" id="JWLZ01000015">
    <property type="protein sequence ID" value="KHT65302.1"/>
    <property type="molecule type" value="Genomic_DNA"/>
</dbReference>
<name>A0A0B9H8T5_9GAMM</name>
<comment type="caution">
    <text evidence="1">The sequence shown here is derived from an EMBL/GenBank/DDBJ whole genome shotgun (WGS) entry which is preliminary data.</text>
</comment>
<evidence type="ECO:0000313" key="2">
    <source>
        <dbReference type="Proteomes" id="UP000031278"/>
    </source>
</evidence>